<proteinExistence type="predicted"/>
<evidence type="ECO:0008006" key="4">
    <source>
        <dbReference type="Google" id="ProtNLM"/>
    </source>
</evidence>
<sequence length="678" mass="74675">MKLFLLPVVVIFSLQVFAQPVVNPSKTSSTQQSRRYFGLHFDFHAGVHDSLIGHNLSEHGLDSLLTAVKPDFIQVDCKGHPGVSSYSSNVTNATVAPHITKDPLAFYRAVTRKHGIGLYLHYSGVYDEAVLAKHPNWAVQKADSTINISKTSVHGPYVDSLLIPQLNELADYGADGVWVDGECWATVLDYSPAALARFQTETGIQTVPRSDKDAAYSAFVEFARQSFLQYLGHYVDAVHRHIPTFRIASNWAYSSMMPEPINTHVDFLSGDLTPSNSVNSAALEGRVMAAQGQLYRKPWDLMSWSFWYEFNPVQRQGDQKTAVHLMQEAAEIISLGGGFQAYYQQRRDASISRREQPAMVELSRFVRARQPFCEGSVPMPQVAVLYTNSTVRAFNQSLFGNGQTQRISGVLTALLDAQLPVEVLSEQHLKGRLNQYPIIVVSQQDSLDPDFRRDLLAYARQGGHLLIIGAQTSRSFAAELGVSPAEIVTAGPRFILHGGASVVLTGPFLHVSITGENTKPIGQFLQSEAGDPVSGVIATETAFGKGKLTAVYADLSRDYQKHQSAKLRDFIASLAKPLLTKPLVEVSGSKLVHVVLNWQHDRTAVNLINTGGRHADPQVFTYDEVPPLTNLTVRIRADKKPNRIVQQPENRSLPVQYANGIATVTVPKLAVQSVLVVE</sequence>
<dbReference type="CDD" id="cd03143">
    <property type="entry name" value="A4_beta-galactosidase_middle_domain"/>
    <property type="match status" value="1"/>
</dbReference>
<evidence type="ECO:0000256" key="1">
    <source>
        <dbReference type="SAM" id="SignalP"/>
    </source>
</evidence>
<evidence type="ECO:0000313" key="3">
    <source>
        <dbReference type="Proteomes" id="UP000232883"/>
    </source>
</evidence>
<dbReference type="KEGG" id="spir:CWM47_17315"/>
<dbReference type="OrthoDB" id="2571943at2"/>
<dbReference type="SUPFAM" id="SSF51445">
    <property type="entry name" value="(Trans)glycosidases"/>
    <property type="match status" value="1"/>
</dbReference>
<name>A0A2K8Z0U0_9BACT</name>
<keyword evidence="3" id="KW-1185">Reference proteome</keyword>
<accession>A0A2K8Z0U0</accession>
<protein>
    <recommendedName>
        <fullName evidence="4">Beta-galactosidase trimerisation domain-containing protein</fullName>
    </recommendedName>
</protein>
<dbReference type="Gene3D" id="3.20.20.80">
    <property type="entry name" value="Glycosidases"/>
    <property type="match status" value="1"/>
</dbReference>
<dbReference type="InterPro" id="IPR017853">
    <property type="entry name" value="GH"/>
</dbReference>
<dbReference type="RefSeq" id="WP_100989505.1">
    <property type="nucleotide sequence ID" value="NZ_CP025096.1"/>
</dbReference>
<dbReference type="Proteomes" id="UP000232883">
    <property type="component" value="Chromosome"/>
</dbReference>
<organism evidence="2 3">
    <name type="scientific">Spirosoma pollinicola</name>
    <dbReference type="NCBI Taxonomy" id="2057025"/>
    <lineage>
        <taxon>Bacteria</taxon>
        <taxon>Pseudomonadati</taxon>
        <taxon>Bacteroidota</taxon>
        <taxon>Cytophagia</taxon>
        <taxon>Cytophagales</taxon>
        <taxon>Cytophagaceae</taxon>
        <taxon>Spirosoma</taxon>
    </lineage>
</organism>
<feature type="chain" id="PRO_5014862400" description="Beta-galactosidase trimerisation domain-containing protein" evidence="1">
    <location>
        <begin position="19"/>
        <end position="678"/>
    </location>
</feature>
<reference evidence="2 3" key="1">
    <citation type="submission" date="2017-11" db="EMBL/GenBank/DDBJ databases">
        <title>Taxonomic description and genome sequences of Spirosoma HA7 sp. nov., isolated from pollen microhabitat of Corylus avellana.</title>
        <authorList>
            <person name="Ambika Manirajan B."/>
            <person name="Suarez C."/>
            <person name="Ratering S."/>
            <person name="Geissler-Plaum R."/>
            <person name="Cardinale M."/>
            <person name="Sylvia S."/>
        </authorList>
    </citation>
    <scope>NUCLEOTIDE SEQUENCE [LARGE SCALE GENOMIC DNA]</scope>
    <source>
        <strain evidence="2 3">HA7</strain>
    </source>
</reference>
<dbReference type="SUPFAM" id="SSF52317">
    <property type="entry name" value="Class I glutamine amidotransferase-like"/>
    <property type="match status" value="1"/>
</dbReference>
<dbReference type="EMBL" id="CP025096">
    <property type="protein sequence ID" value="AUD03438.1"/>
    <property type="molecule type" value="Genomic_DNA"/>
</dbReference>
<evidence type="ECO:0000313" key="2">
    <source>
        <dbReference type="EMBL" id="AUD03438.1"/>
    </source>
</evidence>
<keyword evidence="1" id="KW-0732">Signal</keyword>
<dbReference type="AlphaFoldDB" id="A0A2K8Z0U0"/>
<feature type="signal peptide" evidence="1">
    <location>
        <begin position="1"/>
        <end position="18"/>
    </location>
</feature>
<dbReference type="Gene3D" id="3.40.50.880">
    <property type="match status" value="1"/>
</dbReference>
<dbReference type="InterPro" id="IPR029062">
    <property type="entry name" value="Class_I_gatase-like"/>
</dbReference>
<gene>
    <name evidence="2" type="ORF">CWM47_17315</name>
</gene>